<keyword evidence="4" id="KW-0804">Transcription</keyword>
<comment type="caution">
    <text evidence="8">The sequence shown here is derived from an EMBL/GenBank/DDBJ whole genome shotgun (WGS) entry which is preliminary data.</text>
</comment>
<dbReference type="SMART" id="SM00448">
    <property type="entry name" value="REC"/>
    <property type="match status" value="1"/>
</dbReference>
<evidence type="ECO:0000256" key="5">
    <source>
        <dbReference type="PROSITE-ProRule" id="PRU00169"/>
    </source>
</evidence>
<dbReference type="CDD" id="cd06170">
    <property type="entry name" value="LuxR_C_like"/>
    <property type="match status" value="1"/>
</dbReference>
<protein>
    <submittedName>
        <fullName evidence="8">Response regulator transcription factor</fullName>
    </submittedName>
</protein>
<gene>
    <name evidence="8" type="ORF">H8B06_12015</name>
</gene>
<dbReference type="SUPFAM" id="SSF52172">
    <property type="entry name" value="CheY-like"/>
    <property type="match status" value="1"/>
</dbReference>
<evidence type="ECO:0000256" key="4">
    <source>
        <dbReference type="ARBA" id="ARBA00023163"/>
    </source>
</evidence>
<dbReference type="InterPro" id="IPR011006">
    <property type="entry name" value="CheY-like_superfamily"/>
</dbReference>
<feature type="modified residue" description="4-aspartylphosphate" evidence="5">
    <location>
        <position position="57"/>
    </location>
</feature>
<keyword evidence="2" id="KW-0805">Transcription regulation</keyword>
<evidence type="ECO:0000256" key="2">
    <source>
        <dbReference type="ARBA" id="ARBA00023015"/>
    </source>
</evidence>
<keyword evidence="1 5" id="KW-0597">Phosphoprotein</keyword>
<accession>A0ABR7YQI7</accession>
<evidence type="ECO:0000256" key="1">
    <source>
        <dbReference type="ARBA" id="ARBA00022553"/>
    </source>
</evidence>
<dbReference type="PANTHER" id="PTHR43214">
    <property type="entry name" value="TWO-COMPONENT RESPONSE REGULATOR"/>
    <property type="match status" value="1"/>
</dbReference>
<keyword evidence="9" id="KW-1185">Reference proteome</keyword>
<dbReference type="RefSeq" id="WP_190994520.1">
    <property type="nucleotide sequence ID" value="NZ_JACOIK010000008.1"/>
</dbReference>
<name>A0ABR7YQI7_9SPHI</name>
<dbReference type="InterPro" id="IPR001789">
    <property type="entry name" value="Sig_transdc_resp-reg_receiver"/>
</dbReference>
<feature type="domain" description="HTH luxR-type" evidence="6">
    <location>
        <begin position="153"/>
        <end position="218"/>
    </location>
</feature>
<evidence type="ECO:0000259" key="7">
    <source>
        <dbReference type="PROSITE" id="PS50110"/>
    </source>
</evidence>
<evidence type="ECO:0000259" key="6">
    <source>
        <dbReference type="PROSITE" id="PS50043"/>
    </source>
</evidence>
<dbReference type="InterPro" id="IPR016032">
    <property type="entry name" value="Sig_transdc_resp-reg_C-effctor"/>
</dbReference>
<proteinExistence type="predicted"/>
<dbReference type="Pfam" id="PF00072">
    <property type="entry name" value="Response_reg"/>
    <property type="match status" value="1"/>
</dbReference>
<dbReference type="InterPro" id="IPR000792">
    <property type="entry name" value="Tscrpt_reg_LuxR_C"/>
</dbReference>
<dbReference type="Pfam" id="PF00196">
    <property type="entry name" value="GerE"/>
    <property type="match status" value="1"/>
</dbReference>
<evidence type="ECO:0000313" key="8">
    <source>
        <dbReference type="EMBL" id="MBD1433557.1"/>
    </source>
</evidence>
<evidence type="ECO:0000256" key="3">
    <source>
        <dbReference type="ARBA" id="ARBA00023125"/>
    </source>
</evidence>
<dbReference type="PROSITE" id="PS50110">
    <property type="entry name" value="RESPONSE_REGULATORY"/>
    <property type="match status" value="1"/>
</dbReference>
<dbReference type="Proteomes" id="UP000602759">
    <property type="component" value="Unassembled WGS sequence"/>
</dbReference>
<dbReference type="InterPro" id="IPR058245">
    <property type="entry name" value="NreC/VraR/RcsB-like_REC"/>
</dbReference>
<feature type="domain" description="Response regulatory" evidence="7">
    <location>
        <begin position="6"/>
        <end position="122"/>
    </location>
</feature>
<dbReference type="CDD" id="cd17535">
    <property type="entry name" value="REC_NarL-like"/>
    <property type="match status" value="1"/>
</dbReference>
<reference evidence="8 9" key="1">
    <citation type="submission" date="2020-08" db="EMBL/GenBank/DDBJ databases">
        <title>Sphingobacterium sp. DN00404 isolated from aquaculture water.</title>
        <authorList>
            <person name="Zhang M."/>
        </authorList>
    </citation>
    <scope>NUCLEOTIDE SEQUENCE [LARGE SCALE GENOMIC DNA]</scope>
    <source>
        <strain evidence="8 9">DN00404</strain>
    </source>
</reference>
<organism evidence="8 9">
    <name type="scientific">Sphingobacterium micropteri</name>
    <dbReference type="NCBI Taxonomy" id="2763501"/>
    <lineage>
        <taxon>Bacteria</taxon>
        <taxon>Pseudomonadati</taxon>
        <taxon>Bacteroidota</taxon>
        <taxon>Sphingobacteriia</taxon>
        <taxon>Sphingobacteriales</taxon>
        <taxon>Sphingobacteriaceae</taxon>
        <taxon>Sphingobacterium</taxon>
    </lineage>
</organism>
<dbReference type="PANTHER" id="PTHR43214:SF41">
    <property type="entry name" value="NITRATE_NITRITE RESPONSE REGULATOR PROTEIN NARP"/>
    <property type="match status" value="1"/>
</dbReference>
<dbReference type="EMBL" id="JACOIK010000008">
    <property type="protein sequence ID" value="MBD1433557.1"/>
    <property type="molecule type" value="Genomic_DNA"/>
</dbReference>
<sequence length="224" mass="25381">MNTPIKVFLVDDHEIFRNGLKQLIDREEDMEVIGEAGDGETALAHLTTVIPDVIIMDIRMQGINGIETAQAILRLRPNSKIVFFSLYDSPEYVAKALDMRASGFILKDTSNKIFLNAIRSVYADRFYFIGEVTDILVKKYLDSQKSTNANKTPANGSISLSRREHEILKMIRNNLSTKEVAEILHVSVRTVEAHRQNILRKFNTNNMDDVLQALNSEPNEISTE</sequence>
<dbReference type="SUPFAM" id="SSF46894">
    <property type="entry name" value="C-terminal effector domain of the bipartite response regulators"/>
    <property type="match status" value="1"/>
</dbReference>
<keyword evidence="3" id="KW-0238">DNA-binding</keyword>
<dbReference type="PROSITE" id="PS50043">
    <property type="entry name" value="HTH_LUXR_2"/>
    <property type="match status" value="1"/>
</dbReference>
<evidence type="ECO:0000313" key="9">
    <source>
        <dbReference type="Proteomes" id="UP000602759"/>
    </source>
</evidence>
<dbReference type="InterPro" id="IPR039420">
    <property type="entry name" value="WalR-like"/>
</dbReference>
<dbReference type="PRINTS" id="PR00038">
    <property type="entry name" value="HTHLUXR"/>
</dbReference>
<dbReference type="Gene3D" id="3.40.50.2300">
    <property type="match status" value="1"/>
</dbReference>
<dbReference type="SMART" id="SM00421">
    <property type="entry name" value="HTH_LUXR"/>
    <property type="match status" value="1"/>
</dbReference>